<keyword evidence="3 5" id="KW-0597">Phosphoprotein</keyword>
<reference evidence="8 9" key="1">
    <citation type="submission" date="2020-01" db="EMBL/GenBank/DDBJ databases">
        <title>A novel Bacillus sp. from Pasinler.</title>
        <authorList>
            <person name="Adiguzel A."/>
            <person name="Ay H."/>
            <person name="Baltaci M.O."/>
        </authorList>
    </citation>
    <scope>NUCLEOTIDE SEQUENCE [LARGE SCALE GENOMIC DNA]</scope>
    <source>
        <strain evidence="8 9">P1</strain>
    </source>
</reference>
<dbReference type="EC" id="3.1.1.61" evidence="3"/>
<protein>
    <recommendedName>
        <fullName evidence="3">Protein-glutamate methylesterase/protein-glutamine glutaminase</fullName>
        <ecNumber evidence="3">3.1.1.61</ecNumber>
        <ecNumber evidence="3">3.5.1.44</ecNumber>
    </recommendedName>
</protein>
<dbReference type="InterPro" id="IPR008248">
    <property type="entry name" value="CheB-like"/>
</dbReference>
<comment type="PTM">
    <text evidence="3">Phosphorylated by CheA. Phosphorylation of the N-terminal regulatory domain activates the methylesterase activity.</text>
</comment>
<keyword evidence="9" id="KW-1185">Reference proteome</keyword>
<sequence length="356" mass="39050">MEPIKVLIVDDSAFMRTILKDLLTTNEHIQVIGSARNGADAIEQVKKLKPDVVTLDVEMPVMNGIDALERIMNEHPLPVIMLSSTTSEGTENTILAMQKGAFDFVTKPSGSISLDIHKVKDELIEKIIEAKQANITQLIFRRTQVNQTRTKRKPQVLPYSSKSKNKLILIGTSTGGPRALETVLTNVPKDIAAPILIVQHMPSGFTKSLANRLNAVCEIKVKEAIHGEIFKNGTAYIAPGGKHLRVRQVGYSLVSELTYDPPVRGHRPSVDTLFISAAELKNINKLAIILTGMGSDGSAGLEYLKNNNQDTYVIAESEKTAVINGMPKSAIKTGWVDEIADLDKIAIHITNFVNER</sequence>
<evidence type="ECO:0000313" key="8">
    <source>
        <dbReference type="EMBL" id="NCU16512.1"/>
    </source>
</evidence>
<evidence type="ECO:0000256" key="3">
    <source>
        <dbReference type="HAMAP-Rule" id="MF_00099"/>
    </source>
</evidence>
<keyword evidence="1 3" id="KW-0378">Hydrolase</keyword>
<dbReference type="SUPFAM" id="SSF52172">
    <property type="entry name" value="CheY-like"/>
    <property type="match status" value="1"/>
</dbReference>
<dbReference type="SMART" id="SM00448">
    <property type="entry name" value="REC"/>
    <property type="match status" value="1"/>
</dbReference>
<comment type="catalytic activity">
    <reaction evidence="3">
        <text>L-glutaminyl-[protein] + H2O = L-glutamyl-[protein] + NH4(+)</text>
        <dbReference type="Rhea" id="RHEA:16441"/>
        <dbReference type="Rhea" id="RHEA-COMP:10207"/>
        <dbReference type="Rhea" id="RHEA-COMP:10208"/>
        <dbReference type="ChEBI" id="CHEBI:15377"/>
        <dbReference type="ChEBI" id="CHEBI:28938"/>
        <dbReference type="ChEBI" id="CHEBI:29973"/>
        <dbReference type="ChEBI" id="CHEBI:30011"/>
        <dbReference type="EC" id="3.5.1.44"/>
    </reaction>
</comment>
<dbReference type="RefSeq" id="WP_161919342.1">
    <property type="nucleotide sequence ID" value="NZ_JAACYS010000004.1"/>
</dbReference>
<dbReference type="InterPro" id="IPR001789">
    <property type="entry name" value="Sig_transdc_resp-reg_receiver"/>
</dbReference>
<dbReference type="PANTHER" id="PTHR42872:SF3">
    <property type="entry name" value="PROTEIN-GLUTAMATE METHYLESTERASE_PROTEIN-GLUTAMINE GLUTAMINASE 1"/>
    <property type="match status" value="1"/>
</dbReference>
<evidence type="ECO:0000256" key="1">
    <source>
        <dbReference type="ARBA" id="ARBA00022801"/>
    </source>
</evidence>
<dbReference type="InterPro" id="IPR035909">
    <property type="entry name" value="CheB_C"/>
</dbReference>
<evidence type="ECO:0000256" key="4">
    <source>
        <dbReference type="PROSITE-ProRule" id="PRU00050"/>
    </source>
</evidence>
<proteinExistence type="inferred from homology"/>
<evidence type="ECO:0000256" key="2">
    <source>
        <dbReference type="ARBA" id="ARBA00048267"/>
    </source>
</evidence>
<dbReference type="Pfam" id="PF01339">
    <property type="entry name" value="CheB_methylest"/>
    <property type="match status" value="1"/>
</dbReference>
<dbReference type="InterPro" id="IPR011006">
    <property type="entry name" value="CheY-like_superfamily"/>
</dbReference>
<name>A0ABW9ZZB7_9BACI</name>
<feature type="domain" description="Response regulatory" evidence="6">
    <location>
        <begin position="5"/>
        <end position="122"/>
    </location>
</feature>
<evidence type="ECO:0000259" key="7">
    <source>
        <dbReference type="PROSITE" id="PS50122"/>
    </source>
</evidence>
<dbReference type="InterPro" id="IPR000673">
    <property type="entry name" value="Sig_transdc_resp-reg_Me-estase"/>
</dbReference>
<comment type="catalytic activity">
    <reaction evidence="2 3">
        <text>[protein]-L-glutamate 5-O-methyl ester + H2O = L-glutamyl-[protein] + methanol + H(+)</text>
        <dbReference type="Rhea" id="RHEA:23236"/>
        <dbReference type="Rhea" id="RHEA-COMP:10208"/>
        <dbReference type="Rhea" id="RHEA-COMP:10311"/>
        <dbReference type="ChEBI" id="CHEBI:15377"/>
        <dbReference type="ChEBI" id="CHEBI:15378"/>
        <dbReference type="ChEBI" id="CHEBI:17790"/>
        <dbReference type="ChEBI" id="CHEBI:29973"/>
        <dbReference type="ChEBI" id="CHEBI:82795"/>
        <dbReference type="EC" id="3.1.1.61"/>
    </reaction>
</comment>
<comment type="similarity">
    <text evidence="3">Belongs to the CheB family.</text>
</comment>
<dbReference type="Gene3D" id="3.40.50.180">
    <property type="entry name" value="Methylesterase CheB, C-terminal domain"/>
    <property type="match status" value="1"/>
</dbReference>
<dbReference type="PROSITE" id="PS50110">
    <property type="entry name" value="RESPONSE_REGULATORY"/>
    <property type="match status" value="1"/>
</dbReference>
<dbReference type="CDD" id="cd17541">
    <property type="entry name" value="REC_CheB-like"/>
    <property type="match status" value="1"/>
</dbReference>
<evidence type="ECO:0000259" key="6">
    <source>
        <dbReference type="PROSITE" id="PS50110"/>
    </source>
</evidence>
<organism evidence="8 9">
    <name type="scientific">Pallidibacillus pasinlerensis</name>
    <dbReference type="NCBI Taxonomy" id="2703818"/>
    <lineage>
        <taxon>Bacteria</taxon>
        <taxon>Bacillati</taxon>
        <taxon>Bacillota</taxon>
        <taxon>Bacilli</taxon>
        <taxon>Bacillales</taxon>
        <taxon>Bacillaceae</taxon>
        <taxon>Pallidibacillus</taxon>
    </lineage>
</organism>
<evidence type="ECO:0000256" key="5">
    <source>
        <dbReference type="PROSITE-ProRule" id="PRU00169"/>
    </source>
</evidence>
<feature type="modified residue" description="4-aspartylphosphate" evidence="3 5">
    <location>
        <position position="56"/>
    </location>
</feature>
<keyword evidence="3" id="KW-0963">Cytoplasm</keyword>
<dbReference type="PROSITE" id="PS50122">
    <property type="entry name" value="CHEB"/>
    <property type="match status" value="1"/>
</dbReference>
<comment type="subcellular location">
    <subcellularLocation>
        <location evidence="3">Cytoplasm</location>
    </subcellularLocation>
</comment>
<dbReference type="NCBIfam" id="NF001965">
    <property type="entry name" value="PRK00742.1"/>
    <property type="match status" value="1"/>
</dbReference>
<dbReference type="PANTHER" id="PTHR42872">
    <property type="entry name" value="PROTEIN-GLUTAMATE METHYLESTERASE/PROTEIN-GLUTAMINE GLUTAMINASE"/>
    <property type="match status" value="1"/>
</dbReference>
<gene>
    <name evidence="3" type="primary">cheB</name>
    <name evidence="8" type="ORF">GW534_01820</name>
</gene>
<feature type="active site" evidence="3 4">
    <location>
        <position position="200"/>
    </location>
</feature>
<dbReference type="Pfam" id="PF00072">
    <property type="entry name" value="Response_reg"/>
    <property type="match status" value="1"/>
</dbReference>
<dbReference type="CDD" id="cd16432">
    <property type="entry name" value="CheB_Rec"/>
    <property type="match status" value="1"/>
</dbReference>
<comment type="domain">
    <text evidence="3">Contains a C-terminal catalytic domain, and an N-terminal region which modulates catalytic activity.</text>
</comment>
<keyword evidence="3 4" id="KW-0145">Chemotaxis</keyword>
<dbReference type="Proteomes" id="UP000743899">
    <property type="component" value="Unassembled WGS sequence"/>
</dbReference>
<dbReference type="PIRSF" id="PIRSF000876">
    <property type="entry name" value="RR_chemtxs_CheB"/>
    <property type="match status" value="1"/>
</dbReference>
<dbReference type="Gene3D" id="3.40.50.2300">
    <property type="match status" value="1"/>
</dbReference>
<dbReference type="NCBIfam" id="NF009206">
    <property type="entry name" value="PRK12555.1"/>
    <property type="match status" value="1"/>
</dbReference>
<evidence type="ECO:0000313" key="9">
    <source>
        <dbReference type="Proteomes" id="UP000743899"/>
    </source>
</evidence>
<dbReference type="SUPFAM" id="SSF52738">
    <property type="entry name" value="Methylesterase CheB, C-terminal domain"/>
    <property type="match status" value="1"/>
</dbReference>
<dbReference type="EC" id="3.5.1.44" evidence="3"/>
<feature type="domain" description="CheB-type methylesterase" evidence="7">
    <location>
        <begin position="158"/>
        <end position="356"/>
    </location>
</feature>
<feature type="active site" evidence="3 4">
    <location>
        <position position="296"/>
    </location>
</feature>
<comment type="caution">
    <text evidence="8">The sequence shown here is derived from an EMBL/GenBank/DDBJ whole genome shotgun (WGS) entry which is preliminary data.</text>
</comment>
<dbReference type="HAMAP" id="MF_00099">
    <property type="entry name" value="CheB_chemtxs"/>
    <property type="match status" value="1"/>
</dbReference>
<accession>A0ABW9ZZB7</accession>
<feature type="active site" evidence="3 4">
    <location>
        <position position="173"/>
    </location>
</feature>
<comment type="function">
    <text evidence="3">Involved in chemotaxis. Part of a chemotaxis signal transduction system that modulates chemotaxis in response to various stimuli. Catalyzes the demethylation of specific methylglutamate residues introduced into the chemoreceptors (methyl-accepting chemotaxis proteins or MCP) by CheR. Also mediates the irreversible deamidation of specific glutamine residues to glutamic acid.</text>
</comment>
<dbReference type="EMBL" id="JAACYS010000004">
    <property type="protein sequence ID" value="NCU16512.1"/>
    <property type="molecule type" value="Genomic_DNA"/>
</dbReference>